<dbReference type="OrthoDB" id="3186544at2"/>
<protein>
    <submittedName>
        <fullName evidence="3">PadR family transcriptional regulator</fullName>
    </submittedName>
</protein>
<dbReference type="RefSeq" id="WP_143909407.1">
    <property type="nucleotide sequence ID" value="NZ_CP041765.1"/>
</dbReference>
<gene>
    <name evidence="3" type="ORF">FO059_13130</name>
</gene>
<dbReference type="Gene3D" id="1.10.10.10">
    <property type="entry name" value="Winged helix-like DNA-binding domain superfamily/Winged helix DNA-binding domain"/>
    <property type="match status" value="1"/>
</dbReference>
<dbReference type="InterPro" id="IPR018309">
    <property type="entry name" value="Tscrpt_reg_PadR_C"/>
</dbReference>
<evidence type="ECO:0000259" key="2">
    <source>
        <dbReference type="Pfam" id="PF10400"/>
    </source>
</evidence>
<proteinExistence type="predicted"/>
<evidence type="ECO:0000259" key="1">
    <source>
        <dbReference type="Pfam" id="PF03551"/>
    </source>
</evidence>
<organism evidence="3 4">
    <name type="scientific">Tomitella fengzijianii</name>
    <dbReference type="NCBI Taxonomy" id="2597660"/>
    <lineage>
        <taxon>Bacteria</taxon>
        <taxon>Bacillati</taxon>
        <taxon>Actinomycetota</taxon>
        <taxon>Actinomycetes</taxon>
        <taxon>Mycobacteriales</taxon>
        <taxon>Tomitella</taxon>
    </lineage>
</organism>
<dbReference type="Pfam" id="PF10400">
    <property type="entry name" value="Vir_act_alpha_C"/>
    <property type="match status" value="1"/>
</dbReference>
<dbReference type="InterPro" id="IPR036388">
    <property type="entry name" value="WH-like_DNA-bd_sf"/>
</dbReference>
<accession>A0A516X4T3</accession>
<feature type="domain" description="Transcription regulator PadR N-terminal" evidence="1">
    <location>
        <begin position="7"/>
        <end position="80"/>
    </location>
</feature>
<dbReference type="AlphaFoldDB" id="A0A516X4T3"/>
<reference evidence="3 4" key="1">
    <citation type="submission" date="2019-07" db="EMBL/GenBank/DDBJ databases">
        <title>Tomitella cavernea sp. nov., an actinomycete isolated from soil.</title>
        <authorList>
            <person name="Cheng J."/>
        </authorList>
    </citation>
    <scope>NUCLEOTIDE SEQUENCE [LARGE SCALE GENOMIC DNA]</scope>
    <source>
        <strain evidence="3 4">HY188</strain>
    </source>
</reference>
<name>A0A516X4T3_9ACTN</name>
<dbReference type="PANTHER" id="PTHR43252:SF4">
    <property type="entry name" value="TRANSCRIPTIONAL REGULATORY PROTEIN"/>
    <property type="match status" value="1"/>
</dbReference>
<dbReference type="InterPro" id="IPR005149">
    <property type="entry name" value="Tscrpt_reg_PadR_N"/>
</dbReference>
<reference evidence="3 4" key="2">
    <citation type="submission" date="2019-07" db="EMBL/GenBank/DDBJ databases">
        <authorList>
            <person name="Huang Y."/>
        </authorList>
    </citation>
    <scope>NUCLEOTIDE SEQUENCE [LARGE SCALE GENOMIC DNA]</scope>
    <source>
        <strain evidence="3 4">HY188</strain>
    </source>
</reference>
<dbReference type="Proteomes" id="UP000317344">
    <property type="component" value="Chromosome"/>
</dbReference>
<dbReference type="Gene3D" id="6.10.140.190">
    <property type="match status" value="1"/>
</dbReference>
<dbReference type="InterPro" id="IPR036390">
    <property type="entry name" value="WH_DNA-bd_sf"/>
</dbReference>
<evidence type="ECO:0000313" key="3">
    <source>
        <dbReference type="EMBL" id="QDQ98082.1"/>
    </source>
</evidence>
<keyword evidence="4" id="KW-1185">Reference proteome</keyword>
<feature type="domain" description="Transcription regulator PadR C-terminal" evidence="2">
    <location>
        <begin position="92"/>
        <end position="176"/>
    </location>
</feature>
<dbReference type="SUPFAM" id="SSF46785">
    <property type="entry name" value="Winged helix' DNA-binding domain"/>
    <property type="match status" value="1"/>
</dbReference>
<sequence>MALEHAILVALSERAGSGYELARRFDKSIGFFYGASHQQIYRTLKRMAADDWVTCEAVPQSGRPDKKVYAVGGPGAAELRDWLTRPSDLSTIRDELSVKIRAASHGDASAVLAEVRRHRTEHRARLEAYRRMLAKDFPDPHALAPLQLHQFLVLRGGIRIEESLVEWCDEVSSALDGTVLDGAETVRP</sequence>
<dbReference type="PANTHER" id="PTHR43252">
    <property type="entry name" value="TRANSCRIPTIONAL REGULATOR YQJI"/>
    <property type="match status" value="1"/>
</dbReference>
<dbReference type="KEGG" id="toy:FO059_13130"/>
<dbReference type="EMBL" id="CP041765">
    <property type="protein sequence ID" value="QDQ98082.1"/>
    <property type="molecule type" value="Genomic_DNA"/>
</dbReference>
<evidence type="ECO:0000313" key="4">
    <source>
        <dbReference type="Proteomes" id="UP000317344"/>
    </source>
</evidence>
<dbReference type="Pfam" id="PF03551">
    <property type="entry name" value="PadR"/>
    <property type="match status" value="1"/>
</dbReference>